<dbReference type="EMBL" id="JAPJZI010000001">
    <property type="protein sequence ID" value="MDA5400213.1"/>
    <property type="molecule type" value="Genomic_DNA"/>
</dbReference>
<protein>
    <submittedName>
        <fullName evidence="1">Uncharacterized protein</fullName>
    </submittedName>
</protein>
<evidence type="ECO:0000313" key="1">
    <source>
        <dbReference type="EMBL" id="MDA5400213.1"/>
    </source>
</evidence>
<dbReference type="Proteomes" id="UP001151234">
    <property type="component" value="Unassembled WGS sequence"/>
</dbReference>
<organism evidence="1 2">
    <name type="scientific">Hoeflea prorocentri</name>
    <dbReference type="NCBI Taxonomy" id="1922333"/>
    <lineage>
        <taxon>Bacteria</taxon>
        <taxon>Pseudomonadati</taxon>
        <taxon>Pseudomonadota</taxon>
        <taxon>Alphaproteobacteria</taxon>
        <taxon>Hyphomicrobiales</taxon>
        <taxon>Rhizobiaceae</taxon>
        <taxon>Hoeflea</taxon>
    </lineage>
</organism>
<sequence>MTGIAGQAVDMGDVDLSAEETLTELLLKLQVELTDIAQLIEAAEHVLCGDEGAPVDPQDIAVVQGMDLAIQRVKGLGDFLAELSTRLPGEMLIDTTTALNVLKLADMQQRLKPGLRPVTQSESVAGDTELF</sequence>
<keyword evidence="2" id="KW-1185">Reference proteome</keyword>
<gene>
    <name evidence="1" type="ORF">OQ273_16660</name>
</gene>
<dbReference type="AlphaFoldDB" id="A0A9X3UJB0"/>
<comment type="caution">
    <text evidence="1">The sequence shown here is derived from an EMBL/GenBank/DDBJ whole genome shotgun (WGS) entry which is preliminary data.</text>
</comment>
<dbReference type="RefSeq" id="WP_267991643.1">
    <property type="nucleotide sequence ID" value="NZ_JAPJZI010000001.1"/>
</dbReference>
<proteinExistence type="predicted"/>
<reference evidence="1" key="1">
    <citation type="submission" date="2022-11" db="EMBL/GenBank/DDBJ databases">
        <title>Draft genome sequence of Hoeflea poritis E7-10 and Hoeflea prorocentri PM5-8, separated from scleractinian coral Porites lutea and marine dinoflagellate.</title>
        <authorList>
            <person name="Zhang G."/>
            <person name="Wei Q."/>
            <person name="Cai L."/>
        </authorList>
    </citation>
    <scope>NUCLEOTIDE SEQUENCE</scope>
    <source>
        <strain evidence="1">PM5-8</strain>
    </source>
</reference>
<evidence type="ECO:0000313" key="2">
    <source>
        <dbReference type="Proteomes" id="UP001151234"/>
    </source>
</evidence>
<name>A0A9X3UJB0_9HYPH</name>
<accession>A0A9X3UJB0</accession>